<dbReference type="PROSITE" id="PS00080">
    <property type="entry name" value="MULTICOPPER_OXIDASE2"/>
    <property type="match status" value="1"/>
</dbReference>
<dbReference type="Pfam" id="PF07731">
    <property type="entry name" value="Cu-oxidase_2"/>
    <property type="match status" value="1"/>
</dbReference>
<feature type="domain" description="Plastocyanin-like" evidence="15">
    <location>
        <begin position="238"/>
        <end position="393"/>
    </location>
</feature>
<keyword evidence="12 13" id="KW-0439">Lignin degradation</keyword>
<evidence type="ECO:0000256" key="7">
    <source>
        <dbReference type="ARBA" id="ARBA00022525"/>
    </source>
</evidence>
<dbReference type="InterPro" id="IPR008972">
    <property type="entry name" value="Cupredoxin"/>
</dbReference>
<dbReference type="InterPro" id="IPR011707">
    <property type="entry name" value="Cu-oxidase-like_N"/>
</dbReference>
<dbReference type="EC" id="1.10.3.2" evidence="5 13"/>
<dbReference type="InterPro" id="IPR001117">
    <property type="entry name" value="Cu-oxidase_2nd"/>
</dbReference>
<dbReference type="PANTHER" id="PTHR11709:SF281">
    <property type="entry name" value="LACCASE"/>
    <property type="match status" value="1"/>
</dbReference>
<dbReference type="CDD" id="cd13897">
    <property type="entry name" value="CuRO_3_LCC_plant"/>
    <property type="match status" value="1"/>
</dbReference>
<evidence type="ECO:0000256" key="1">
    <source>
        <dbReference type="ARBA" id="ARBA00000349"/>
    </source>
</evidence>
<keyword evidence="8 13" id="KW-0479">Metal-binding</keyword>
<evidence type="ECO:0000256" key="4">
    <source>
        <dbReference type="ARBA" id="ARBA00010609"/>
    </source>
</evidence>
<dbReference type="Proteomes" id="UP000636709">
    <property type="component" value="Unassembled WGS sequence"/>
</dbReference>
<evidence type="ECO:0000256" key="5">
    <source>
        <dbReference type="ARBA" id="ARBA00012297"/>
    </source>
</evidence>
<dbReference type="InterPro" id="IPR011706">
    <property type="entry name" value="Cu-oxidase_C"/>
</dbReference>
<evidence type="ECO:0000259" key="15">
    <source>
        <dbReference type="Pfam" id="PF00394"/>
    </source>
</evidence>
<dbReference type="GO" id="GO:0052716">
    <property type="term" value="F:hydroquinone:oxygen oxidoreductase activity"/>
    <property type="evidence" value="ECO:0007669"/>
    <property type="project" value="UniProtKB-EC"/>
</dbReference>
<sequence>MIAHRPRPAEVGLNARSGVRRGEEPPQLWTSLLTNSGQVTPQPAHGRHWDARFALQLHPCRHCSSLCHREKLVVGDRYHPNCHASKRLIGRSFIASTLSPTEGSRSHRHYDFFEADYTRLCHRKTILTVNGLFPGPTIHARRGDVITVNVHNHGDKNITIHWHGVDQPRNPWSDGPEFITQCPIQPGASFTYTIVLSWEEGTLWWHAHSDFDRSTVHGAIVIRPKLGASYPFKKPHKEIPIILGEWWKGNVRELLAGALRTGGEVQPSDANTINGQPGDMFPCSEDDTFTLPVEDGKTYMLRLINAALANEFFFAVAGHRLTVVSTDASYVKPFTVDDVFIAPGQTITVLLSADRSSRGLQNARYYMAARPLSTNPLVVFDNTTATAVLEYGGDRRTPATGTAAPPDSPTLPALNNSAAADAYTSRLRSLDTDAHPARVPRRVDEHMLVTIAVNVLPCGANQTCKGPKGNRLAASLNNVSFEAPRHVDILGAYYRWRSAGGVVVGDFPSDPPVVFNFTDGDLPPELWVTKRGTKVKVLEYGTVVEVVFQDTAILGAESHPIHLHGHSFYVVGTGSGNFDKHRDPAGYNLVDPPYQNTVAVPNGGWSAIRFRAINPGVWFMHCHFERHMVWGMDTVFIVKDGHGTEAKMMPPPPGMPRC</sequence>
<proteinExistence type="inferred from homology"/>
<evidence type="ECO:0000313" key="19">
    <source>
        <dbReference type="Proteomes" id="UP000636709"/>
    </source>
</evidence>
<protein>
    <recommendedName>
        <fullName evidence="5 13">Laccase</fullName>
        <ecNumber evidence="5 13">1.10.3.2</ecNumber>
    </recommendedName>
    <alternativeName>
        <fullName evidence="13">Benzenediol:oxygen oxidoreductase</fullName>
    </alternativeName>
    <alternativeName>
        <fullName evidence="13">Diphenol oxidase</fullName>
    </alternativeName>
    <alternativeName>
        <fullName evidence="13">Urishiol oxidase</fullName>
    </alternativeName>
</protein>
<evidence type="ECO:0000256" key="3">
    <source>
        <dbReference type="ARBA" id="ARBA00004271"/>
    </source>
</evidence>
<comment type="catalytic activity">
    <reaction evidence="1 13">
        <text>4 hydroquinone + O2 = 4 benzosemiquinone + 2 H2O</text>
        <dbReference type="Rhea" id="RHEA:11276"/>
        <dbReference type="ChEBI" id="CHEBI:15377"/>
        <dbReference type="ChEBI" id="CHEBI:15379"/>
        <dbReference type="ChEBI" id="CHEBI:17594"/>
        <dbReference type="ChEBI" id="CHEBI:17977"/>
        <dbReference type="EC" id="1.10.3.2"/>
    </reaction>
</comment>
<organism evidence="18 19">
    <name type="scientific">Digitaria exilis</name>
    <dbReference type="NCBI Taxonomy" id="1010633"/>
    <lineage>
        <taxon>Eukaryota</taxon>
        <taxon>Viridiplantae</taxon>
        <taxon>Streptophyta</taxon>
        <taxon>Embryophyta</taxon>
        <taxon>Tracheophyta</taxon>
        <taxon>Spermatophyta</taxon>
        <taxon>Magnoliopsida</taxon>
        <taxon>Liliopsida</taxon>
        <taxon>Poales</taxon>
        <taxon>Poaceae</taxon>
        <taxon>PACMAD clade</taxon>
        <taxon>Panicoideae</taxon>
        <taxon>Panicodae</taxon>
        <taxon>Paniceae</taxon>
        <taxon>Anthephorinae</taxon>
        <taxon>Digitaria</taxon>
    </lineage>
</organism>
<comment type="caution">
    <text evidence="18">The sequence shown here is derived from an EMBL/GenBank/DDBJ whole genome shotgun (WGS) entry which is preliminary data.</text>
</comment>
<dbReference type="InterPro" id="IPR034285">
    <property type="entry name" value="CuRO_2_LCC"/>
</dbReference>
<dbReference type="NCBIfam" id="TIGR03389">
    <property type="entry name" value="laccase"/>
    <property type="match status" value="1"/>
</dbReference>
<evidence type="ECO:0000256" key="11">
    <source>
        <dbReference type="ARBA" id="ARBA00023008"/>
    </source>
</evidence>
<feature type="region of interest" description="Disordered" evidence="14">
    <location>
        <begin position="1"/>
        <end position="25"/>
    </location>
</feature>
<dbReference type="InterPro" id="IPR002355">
    <property type="entry name" value="Cu_oxidase_Cu_BS"/>
</dbReference>
<feature type="domain" description="Plastocyanin-like" evidence="16">
    <location>
        <begin position="506"/>
        <end position="641"/>
    </location>
</feature>
<dbReference type="InterPro" id="IPR034288">
    <property type="entry name" value="CuRO_1_LCC"/>
</dbReference>
<keyword evidence="6 13" id="KW-0052">Apoplast</keyword>
<evidence type="ECO:0000256" key="10">
    <source>
        <dbReference type="ARBA" id="ARBA00023002"/>
    </source>
</evidence>
<evidence type="ECO:0000259" key="16">
    <source>
        <dbReference type="Pfam" id="PF07731"/>
    </source>
</evidence>
<evidence type="ECO:0000313" key="18">
    <source>
        <dbReference type="EMBL" id="KAF8779823.1"/>
    </source>
</evidence>
<gene>
    <name evidence="18" type="ORF">HU200_002087</name>
</gene>
<dbReference type="InterPro" id="IPR017761">
    <property type="entry name" value="Laccase"/>
</dbReference>
<comment type="function">
    <text evidence="2 13">Lignin degradation and detoxification of lignin-derived products.</text>
</comment>
<dbReference type="AlphaFoldDB" id="A0A835FVX1"/>
<dbReference type="CDD" id="cd13849">
    <property type="entry name" value="CuRO_1_LCC_plant"/>
    <property type="match status" value="1"/>
</dbReference>
<feature type="domain" description="Plastocyanin-like" evidence="17">
    <location>
        <begin position="116"/>
        <end position="225"/>
    </location>
</feature>
<name>A0A835FVX1_9POAL</name>
<dbReference type="PROSITE" id="PS00079">
    <property type="entry name" value="MULTICOPPER_OXIDASE1"/>
    <property type="match status" value="1"/>
</dbReference>
<evidence type="ECO:0000256" key="14">
    <source>
        <dbReference type="SAM" id="MobiDB-lite"/>
    </source>
</evidence>
<comment type="subcellular location">
    <subcellularLocation>
        <location evidence="3 13">Secreted</location>
        <location evidence="3 13">Extracellular space</location>
        <location evidence="3 13">Apoplast</location>
    </subcellularLocation>
</comment>
<evidence type="ECO:0000256" key="6">
    <source>
        <dbReference type="ARBA" id="ARBA00022523"/>
    </source>
</evidence>
<keyword evidence="7 13" id="KW-0964">Secreted</keyword>
<dbReference type="CDD" id="cd13875">
    <property type="entry name" value="CuRO_2_LCC_plant"/>
    <property type="match status" value="1"/>
</dbReference>
<evidence type="ECO:0000256" key="12">
    <source>
        <dbReference type="ARBA" id="ARBA00023185"/>
    </source>
</evidence>
<comment type="similarity">
    <text evidence="4 13">Belongs to the multicopper oxidase family.</text>
</comment>
<keyword evidence="11 13" id="KW-0186">Copper</keyword>
<dbReference type="GO" id="GO:0048046">
    <property type="term" value="C:apoplast"/>
    <property type="evidence" value="ECO:0007669"/>
    <property type="project" value="UniProtKB-SubCell"/>
</dbReference>
<evidence type="ECO:0000256" key="8">
    <source>
        <dbReference type="ARBA" id="ARBA00022723"/>
    </source>
</evidence>
<dbReference type="GO" id="GO:0005507">
    <property type="term" value="F:copper ion binding"/>
    <property type="evidence" value="ECO:0007669"/>
    <property type="project" value="InterPro"/>
</dbReference>
<comment type="cofactor">
    <cofactor evidence="13">
        <name>Cu cation</name>
        <dbReference type="ChEBI" id="CHEBI:23378"/>
    </cofactor>
    <text evidence="13">Binds 4 Cu cations per monomer.</text>
</comment>
<dbReference type="PANTHER" id="PTHR11709">
    <property type="entry name" value="MULTI-COPPER OXIDASE"/>
    <property type="match status" value="1"/>
</dbReference>
<feature type="region of interest" description="Disordered" evidence="14">
    <location>
        <begin position="394"/>
        <end position="413"/>
    </location>
</feature>
<evidence type="ECO:0000256" key="2">
    <source>
        <dbReference type="ARBA" id="ARBA00002075"/>
    </source>
</evidence>
<accession>A0A835FVX1</accession>
<evidence type="ECO:0000259" key="17">
    <source>
        <dbReference type="Pfam" id="PF07732"/>
    </source>
</evidence>
<dbReference type="GO" id="GO:0046274">
    <property type="term" value="P:lignin catabolic process"/>
    <property type="evidence" value="ECO:0007669"/>
    <property type="project" value="UniProtKB-KW"/>
</dbReference>
<evidence type="ECO:0000256" key="9">
    <source>
        <dbReference type="ARBA" id="ARBA00022737"/>
    </source>
</evidence>
<dbReference type="Gene3D" id="2.60.40.420">
    <property type="entry name" value="Cupredoxins - blue copper proteins"/>
    <property type="match status" value="3"/>
</dbReference>
<dbReference type="InterPro" id="IPR034289">
    <property type="entry name" value="CuRO_3_LCC"/>
</dbReference>
<dbReference type="InterPro" id="IPR033138">
    <property type="entry name" value="Cu_oxidase_CS"/>
</dbReference>
<evidence type="ECO:0000256" key="13">
    <source>
        <dbReference type="RuleBase" id="RU361119"/>
    </source>
</evidence>
<dbReference type="SUPFAM" id="SSF49503">
    <property type="entry name" value="Cupredoxins"/>
    <property type="match status" value="3"/>
</dbReference>
<dbReference type="Pfam" id="PF00394">
    <property type="entry name" value="Cu-oxidase"/>
    <property type="match status" value="1"/>
</dbReference>
<dbReference type="InterPro" id="IPR045087">
    <property type="entry name" value="Cu-oxidase_fam"/>
</dbReference>
<reference evidence="18" key="1">
    <citation type="submission" date="2020-07" db="EMBL/GenBank/DDBJ databases">
        <title>Genome sequence and genetic diversity analysis of an under-domesticated orphan crop, white fonio (Digitaria exilis).</title>
        <authorList>
            <person name="Bennetzen J.L."/>
            <person name="Chen S."/>
            <person name="Ma X."/>
            <person name="Wang X."/>
            <person name="Yssel A.E.J."/>
            <person name="Chaluvadi S.R."/>
            <person name="Johnson M."/>
            <person name="Gangashetty P."/>
            <person name="Hamidou F."/>
            <person name="Sanogo M.D."/>
            <person name="Zwaenepoel A."/>
            <person name="Wallace J."/>
            <person name="Van De Peer Y."/>
            <person name="Van Deynze A."/>
        </authorList>
    </citation>
    <scope>NUCLEOTIDE SEQUENCE</scope>
    <source>
        <tissue evidence="18">Leaves</tissue>
    </source>
</reference>
<keyword evidence="10 13" id="KW-0560">Oxidoreductase</keyword>
<dbReference type="Pfam" id="PF07732">
    <property type="entry name" value="Cu-oxidase_3"/>
    <property type="match status" value="1"/>
</dbReference>
<keyword evidence="19" id="KW-1185">Reference proteome</keyword>
<dbReference type="OrthoDB" id="2121828at2759"/>
<dbReference type="EMBL" id="JACEFO010000153">
    <property type="protein sequence ID" value="KAF8779823.1"/>
    <property type="molecule type" value="Genomic_DNA"/>
</dbReference>
<keyword evidence="9 13" id="KW-0677">Repeat</keyword>